<keyword evidence="2" id="KW-0732">Signal</keyword>
<evidence type="ECO:0000256" key="2">
    <source>
        <dbReference type="SAM" id="SignalP"/>
    </source>
</evidence>
<keyword evidence="1" id="KW-0472">Membrane</keyword>
<dbReference type="EMBL" id="JAYMGO010000019">
    <property type="protein sequence ID" value="KAL1256168.1"/>
    <property type="molecule type" value="Genomic_DNA"/>
</dbReference>
<comment type="caution">
    <text evidence="3">The sequence shown here is derived from an EMBL/GenBank/DDBJ whole genome shotgun (WGS) entry which is preliminary data.</text>
</comment>
<accession>A0ABR3LTH6</accession>
<feature type="signal peptide" evidence="2">
    <location>
        <begin position="1"/>
        <end position="19"/>
    </location>
</feature>
<gene>
    <name evidence="3" type="ORF">QQF64_014229</name>
</gene>
<feature type="chain" id="PRO_5046499272" evidence="2">
    <location>
        <begin position="20"/>
        <end position="128"/>
    </location>
</feature>
<keyword evidence="4" id="KW-1185">Reference proteome</keyword>
<evidence type="ECO:0000313" key="4">
    <source>
        <dbReference type="Proteomes" id="UP001558613"/>
    </source>
</evidence>
<proteinExistence type="predicted"/>
<keyword evidence="1" id="KW-0812">Transmembrane</keyword>
<evidence type="ECO:0000313" key="3">
    <source>
        <dbReference type="EMBL" id="KAL1256168.1"/>
    </source>
</evidence>
<protein>
    <submittedName>
        <fullName evidence="3">Uncharacterized protein</fullName>
    </submittedName>
</protein>
<evidence type="ECO:0000256" key="1">
    <source>
        <dbReference type="SAM" id="Phobius"/>
    </source>
</evidence>
<reference evidence="3 4" key="1">
    <citation type="submission" date="2023-09" db="EMBL/GenBank/DDBJ databases">
        <authorList>
            <person name="Wang M."/>
        </authorList>
    </citation>
    <scope>NUCLEOTIDE SEQUENCE [LARGE SCALE GENOMIC DNA]</scope>
    <source>
        <strain evidence="3">GT-2023</strain>
        <tissue evidence="3">Liver</tissue>
    </source>
</reference>
<organism evidence="3 4">
    <name type="scientific">Cirrhinus molitorella</name>
    <name type="common">mud carp</name>
    <dbReference type="NCBI Taxonomy" id="172907"/>
    <lineage>
        <taxon>Eukaryota</taxon>
        <taxon>Metazoa</taxon>
        <taxon>Chordata</taxon>
        <taxon>Craniata</taxon>
        <taxon>Vertebrata</taxon>
        <taxon>Euteleostomi</taxon>
        <taxon>Actinopterygii</taxon>
        <taxon>Neopterygii</taxon>
        <taxon>Teleostei</taxon>
        <taxon>Ostariophysi</taxon>
        <taxon>Cypriniformes</taxon>
        <taxon>Cyprinidae</taxon>
        <taxon>Labeoninae</taxon>
        <taxon>Labeonini</taxon>
        <taxon>Cirrhinus</taxon>
    </lineage>
</organism>
<feature type="transmembrane region" description="Helical" evidence="1">
    <location>
        <begin position="43"/>
        <end position="63"/>
    </location>
</feature>
<name>A0ABR3LTH6_9TELE</name>
<keyword evidence="1" id="KW-1133">Transmembrane helix</keyword>
<sequence>MLHLSFLFRSLCPFAFSEAQVSFLIVGCRWRPPIPDPSALTHLGISLWAYLLLFSGLAVVAVARRFRPCAGRICRVGHAVPVQFKYSVRVQFRPYEGIYLGKLYTPVISALGSVNRLCQTTPERYYAL</sequence>
<dbReference type="Proteomes" id="UP001558613">
    <property type="component" value="Unassembled WGS sequence"/>
</dbReference>